<dbReference type="Pfam" id="PF05345">
    <property type="entry name" value="He_PIG"/>
    <property type="match status" value="10"/>
</dbReference>
<dbReference type="PANTHER" id="PTHR37494">
    <property type="entry name" value="HEMAGGLUTININ"/>
    <property type="match status" value="1"/>
</dbReference>
<organism evidence="2 3">
    <name type="scientific">Paludibaculum fermentans</name>
    <dbReference type="NCBI Taxonomy" id="1473598"/>
    <lineage>
        <taxon>Bacteria</taxon>
        <taxon>Pseudomonadati</taxon>
        <taxon>Acidobacteriota</taxon>
        <taxon>Terriglobia</taxon>
        <taxon>Bryobacterales</taxon>
        <taxon>Bryobacteraceae</taxon>
        <taxon>Paludibaculum</taxon>
    </lineage>
</organism>
<feature type="signal peptide" evidence="1">
    <location>
        <begin position="1"/>
        <end position="28"/>
    </location>
</feature>
<dbReference type="SUPFAM" id="SSF49313">
    <property type="entry name" value="Cadherin-like"/>
    <property type="match status" value="4"/>
</dbReference>
<evidence type="ECO:0000313" key="3">
    <source>
        <dbReference type="Proteomes" id="UP000593892"/>
    </source>
</evidence>
<dbReference type="InterPro" id="IPR013783">
    <property type="entry name" value="Ig-like_fold"/>
</dbReference>
<accession>A0A7S7NKG3</accession>
<evidence type="ECO:0000256" key="1">
    <source>
        <dbReference type="SAM" id="SignalP"/>
    </source>
</evidence>
<dbReference type="RefSeq" id="WP_194446947.1">
    <property type="nucleotide sequence ID" value="NZ_CP063849.1"/>
</dbReference>
<dbReference type="Proteomes" id="UP000593892">
    <property type="component" value="Chromosome"/>
</dbReference>
<dbReference type="GO" id="GO:0016020">
    <property type="term" value="C:membrane"/>
    <property type="evidence" value="ECO:0007669"/>
    <property type="project" value="InterPro"/>
</dbReference>
<proteinExistence type="predicted"/>
<name>A0A7S7NKG3_PALFE</name>
<evidence type="ECO:0000313" key="2">
    <source>
        <dbReference type="EMBL" id="QOY85277.1"/>
    </source>
</evidence>
<feature type="chain" id="PRO_5032668302" evidence="1">
    <location>
        <begin position="29"/>
        <end position="1320"/>
    </location>
</feature>
<sequence length="1320" mass="133467">MARSPLSQKVLTPRLPALLILAAAGLSAQSMLPSSLPNGTIGEPLNGSGFVMQVSPETCTTRNWSVSAGALPPGVTLSQPQPGNLSAILSGKPSQTGTFSFTLTAAAGLPCGSPPPVPPVIKSYTLTIDSLALLPDSLGDGAVGSLYEGTTLIPGPAQTCFTYSVTSGILPPGLTLSSQSYYGFVSGTPTQEGVFTFTITGNEGNCAQAFTPKRSFARSYTMHILGISTSSLPQGTAGRPYPSTQLAVAGNLGSVQFGGTNLAPTLQVSQPGVISGTTTTAGTFNAAFNVSDLYSSFGASRVIPIVVNPFPTFPTSTLPGGTVGSPYSAGVAASGGTNPFTYAFESGNLPPGVNIGTGGAFTGTPTTAGTFNFMLRATDANGAVVTQSFAIVVAPAPVLTLNPPTLPTGYLGSAYSASLSVSGFTASFIYNVSAGSLPPGITLGTNGVFQGTPTQAGLFSFTARAIVAGASQAASRDYQIQVVSPVSFVTGATLPGAQVGFPYHVDFQATGGVPAYSFTTQTFSVPGLRFNSGANGNIDGTPTTAGTYSFDVLLNDSANGFATRTFSLTVAPAASITTTALPGGFLSKAYQATLATSGFGSAPTWSIVQGALPAGLVLNPATGDITGTPTQEGSYPFQVSATAGNQIAGPKALSIIIGVPGLDFTPDILPGGTIGVPYSQIFSPSGGTGGYVFSLTSGTIPPGLGLSVDGAVSGTPTTSGTFKFVVRLTSSNLVIERLVSLYVDPTVLDLSPSTLPDAYLGQDYSQGLTPSGGTAPFTFQVISGALPPSVSLDTATGTIAGKPTSVGLYTFGILLTDANHKQILRSYSLTVLNTVTLPGTVLPDGTQNETYPGAQITTSGGVAPFTFGVAKGALPNGLNLATDGSIAGTPLTSGDFSFDVQVTDGNGVSSVGTYSIRVFAVLTVSPNTLPDGLVLQDYTAQLSVAGGAPSYLFQVVSGSLPDGILFNAGSFYGAPTKAGSFEFDIKVTDSRQRTTTKHFSITVGGGPTINIQGVPPAAVVGVPYQAEFSTKGGRQPFRWSYTGNLPPGLSMDAATGAITGIPGAPGIYTFTVRIDDADNLSSTGGFSITVTLAPIGPVIFTPIPTSASPGSQINVGLTLTNPYPVALNGVLALQFTPDSGFDDPAVVFASGGRTLPFTIPAGSTGANFQVPNSAFQTGTVAGLITITASLNVQGADVTPTPVPTQQVRVPPSAPVITRVDLNKTTTGFELIVYGFSTPRQVTAANVKLTAAAGKSLTATDFPFTVGQIFTTYFTDSASAPFGSQFRLVLPFTVSDLTAIGSAAVTLTNSIGTSAPGSVTF</sequence>
<reference evidence="2 3" key="1">
    <citation type="submission" date="2020-10" db="EMBL/GenBank/DDBJ databases">
        <title>Complete genome sequence of Paludibaculum fermentans P105T, a facultatively anaerobic acidobacterium capable of dissimilatory Fe(III) reduction.</title>
        <authorList>
            <person name="Dedysh S.N."/>
            <person name="Beletsky A.V."/>
            <person name="Kulichevskaya I.S."/>
            <person name="Mardanov A.V."/>
            <person name="Ravin N.V."/>
        </authorList>
    </citation>
    <scope>NUCLEOTIDE SEQUENCE [LARGE SCALE GENOMIC DNA]</scope>
    <source>
        <strain evidence="2 3">P105</strain>
    </source>
</reference>
<gene>
    <name evidence="2" type="ORF">IRI77_20815</name>
</gene>
<keyword evidence="3" id="KW-1185">Reference proteome</keyword>
<dbReference type="InterPro" id="IPR015919">
    <property type="entry name" value="Cadherin-like_sf"/>
</dbReference>
<keyword evidence="1" id="KW-0732">Signal</keyword>
<dbReference type="KEGG" id="pfer:IRI77_20815"/>
<dbReference type="GO" id="GO:0005509">
    <property type="term" value="F:calcium ion binding"/>
    <property type="evidence" value="ECO:0007669"/>
    <property type="project" value="InterPro"/>
</dbReference>
<dbReference type="Gene3D" id="2.60.40.10">
    <property type="entry name" value="Immunoglobulins"/>
    <property type="match status" value="11"/>
</dbReference>
<dbReference type="EMBL" id="CP063849">
    <property type="protein sequence ID" value="QOY85277.1"/>
    <property type="molecule type" value="Genomic_DNA"/>
</dbReference>
<dbReference type="PANTHER" id="PTHR37494:SF1">
    <property type="entry name" value="STAPHYLOCOCCUS AUREUS SURFACE PROTEIN A"/>
    <property type="match status" value="1"/>
</dbReference>
<protein>
    <submittedName>
        <fullName evidence="2">Putative Ig domain-containing protein</fullName>
    </submittedName>
</protein>